<proteinExistence type="predicted"/>
<dbReference type="Proteomes" id="UP001595420">
    <property type="component" value="Unassembled WGS sequence"/>
</dbReference>
<evidence type="ECO:0000313" key="1">
    <source>
        <dbReference type="EMBL" id="MFC3003393.1"/>
    </source>
</evidence>
<evidence type="ECO:0000313" key="2">
    <source>
        <dbReference type="Proteomes" id="UP001595420"/>
    </source>
</evidence>
<keyword evidence="2" id="KW-1185">Reference proteome</keyword>
<dbReference type="PANTHER" id="PTHR35841:SF1">
    <property type="entry name" value="PHOSPHONATES-BINDING PERIPLASMIC PROTEIN"/>
    <property type="match status" value="1"/>
</dbReference>
<sequence>MTRFIANARMYAVAPEAEAAWQALIAHVAAEAEVALDYEPYPAPQPLEVLWRRPDLGLVQMCGYPIALRIADVVPIAAPIPALDWAQGRAAYRSDLIVRADSSFIRLEDTFGHRVGWTVTHSHSGFNAPRYHLLPHRRADGAPLYRESLGNLVTARAVLDAVLAGRIEVGPLDAYWHALIAQYRPGITAGIRVLESTALAPMPAFVASPALPAEAVARLRASFAAAATRPWFTPHAAALRLAGFAPVTQADFAKTLEWDRAAVAAGYPIPA</sequence>
<dbReference type="PANTHER" id="PTHR35841">
    <property type="entry name" value="PHOSPHONATES-BINDING PERIPLASMIC PROTEIN"/>
    <property type="match status" value="1"/>
</dbReference>
<accession>A0ABV7C3U9</accession>
<dbReference type="Pfam" id="PF12974">
    <property type="entry name" value="Phosphonate-bd"/>
    <property type="match status" value="1"/>
</dbReference>
<dbReference type="RefSeq" id="WP_216839842.1">
    <property type="nucleotide sequence ID" value="NZ_JAFNJS010000011.1"/>
</dbReference>
<gene>
    <name evidence="1" type="ORF">ACFOD3_26090</name>
</gene>
<name>A0ABV7C3U9_9PROT</name>
<protein>
    <submittedName>
        <fullName evidence="1">Phosphate/phosphite/phosphonate ABC transporter substrate-binding protein</fullName>
    </submittedName>
</protein>
<reference evidence="2" key="1">
    <citation type="journal article" date="2019" name="Int. J. Syst. Evol. Microbiol.">
        <title>The Global Catalogue of Microorganisms (GCM) 10K type strain sequencing project: providing services to taxonomists for standard genome sequencing and annotation.</title>
        <authorList>
            <consortium name="The Broad Institute Genomics Platform"/>
            <consortium name="The Broad Institute Genome Sequencing Center for Infectious Disease"/>
            <person name="Wu L."/>
            <person name="Ma J."/>
        </authorList>
    </citation>
    <scope>NUCLEOTIDE SEQUENCE [LARGE SCALE GENOMIC DNA]</scope>
    <source>
        <strain evidence="2">CGMCC 1.16855</strain>
    </source>
</reference>
<comment type="caution">
    <text evidence="1">The sequence shown here is derived from an EMBL/GenBank/DDBJ whole genome shotgun (WGS) entry which is preliminary data.</text>
</comment>
<dbReference type="EMBL" id="JBHRSB010000011">
    <property type="protein sequence ID" value="MFC3003393.1"/>
    <property type="molecule type" value="Genomic_DNA"/>
</dbReference>
<organism evidence="1 2">
    <name type="scientific">Falsiroseomonas tokyonensis</name>
    <dbReference type="NCBI Taxonomy" id="430521"/>
    <lineage>
        <taxon>Bacteria</taxon>
        <taxon>Pseudomonadati</taxon>
        <taxon>Pseudomonadota</taxon>
        <taxon>Alphaproteobacteria</taxon>
        <taxon>Acetobacterales</taxon>
        <taxon>Roseomonadaceae</taxon>
        <taxon>Falsiroseomonas</taxon>
    </lineage>
</organism>